<organism evidence="1 2">
    <name type="scientific">Nocardia jinanensis</name>
    <dbReference type="NCBI Taxonomy" id="382504"/>
    <lineage>
        <taxon>Bacteria</taxon>
        <taxon>Bacillati</taxon>
        <taxon>Actinomycetota</taxon>
        <taxon>Actinomycetes</taxon>
        <taxon>Mycobacteriales</taxon>
        <taxon>Nocardiaceae</taxon>
        <taxon>Nocardia</taxon>
    </lineage>
</organism>
<gene>
    <name evidence="1" type="ORF">GCM10011588_02160</name>
</gene>
<reference evidence="1" key="1">
    <citation type="journal article" date="2014" name="Int. J. Syst. Evol. Microbiol.">
        <title>Complete genome sequence of Corynebacterium casei LMG S-19264T (=DSM 44701T), isolated from a smear-ripened cheese.</title>
        <authorList>
            <consortium name="US DOE Joint Genome Institute (JGI-PGF)"/>
            <person name="Walter F."/>
            <person name="Albersmeier A."/>
            <person name="Kalinowski J."/>
            <person name="Ruckert C."/>
        </authorList>
    </citation>
    <scope>NUCLEOTIDE SEQUENCE</scope>
    <source>
        <strain evidence="1">CGMCC 4.3508</strain>
    </source>
</reference>
<keyword evidence="2" id="KW-1185">Reference proteome</keyword>
<evidence type="ECO:0000313" key="1">
    <source>
        <dbReference type="EMBL" id="GGK91405.1"/>
    </source>
</evidence>
<name>A0A917R699_9NOCA</name>
<accession>A0A917R699</accession>
<reference evidence="1" key="2">
    <citation type="submission" date="2020-09" db="EMBL/GenBank/DDBJ databases">
        <authorList>
            <person name="Sun Q."/>
            <person name="Zhou Y."/>
        </authorList>
    </citation>
    <scope>NUCLEOTIDE SEQUENCE</scope>
    <source>
        <strain evidence="1">CGMCC 4.3508</strain>
    </source>
</reference>
<dbReference type="RefSeq" id="WP_156426267.1">
    <property type="nucleotide sequence ID" value="NZ_BMMH01000001.1"/>
</dbReference>
<dbReference type="EMBL" id="BMMH01000001">
    <property type="protein sequence ID" value="GGK91405.1"/>
    <property type="molecule type" value="Genomic_DNA"/>
</dbReference>
<sequence length="66" mass="6859">MLIATVLITLGALGRRFRTGRRPRDGEPGRMRDRSVGVAGWRGVSVAISAAVVSFSGVATAAVVCC</sequence>
<proteinExistence type="predicted"/>
<protein>
    <submittedName>
        <fullName evidence="1">Uncharacterized protein</fullName>
    </submittedName>
</protein>
<comment type="caution">
    <text evidence="1">The sequence shown here is derived from an EMBL/GenBank/DDBJ whole genome shotgun (WGS) entry which is preliminary data.</text>
</comment>
<dbReference type="AlphaFoldDB" id="A0A917R699"/>
<dbReference type="Proteomes" id="UP000638263">
    <property type="component" value="Unassembled WGS sequence"/>
</dbReference>
<evidence type="ECO:0000313" key="2">
    <source>
        <dbReference type="Proteomes" id="UP000638263"/>
    </source>
</evidence>